<dbReference type="Proteomes" id="UP000282971">
    <property type="component" value="Unassembled WGS sequence"/>
</dbReference>
<evidence type="ECO:0000256" key="7">
    <source>
        <dbReference type="ARBA" id="ARBA00023065"/>
    </source>
</evidence>
<reference evidence="16 17" key="1">
    <citation type="submission" date="2019-01" db="EMBL/GenBank/DDBJ databases">
        <authorList>
            <person name="Chen W.-M."/>
        </authorList>
    </citation>
    <scope>NUCLEOTIDE SEQUENCE [LARGE SCALE GENOMIC DNA]</scope>
    <source>
        <strain evidence="16 17">CCP-7</strain>
    </source>
</reference>
<accession>A0A437M639</accession>
<dbReference type="InterPro" id="IPR036942">
    <property type="entry name" value="Beta-barrel_TonB_sf"/>
</dbReference>
<evidence type="ECO:0000259" key="15">
    <source>
        <dbReference type="Pfam" id="PF07715"/>
    </source>
</evidence>
<keyword evidence="8 12" id="KW-0798">TonB box</keyword>
<keyword evidence="10 11" id="KW-0998">Cell outer membrane</keyword>
<keyword evidence="7" id="KW-0406">Ion transport</keyword>
<sequence>MKILNRTRVAFLASAAAAVTAPAFAQSAPADDNRVTGVEEIIVTAQKREQNLQNVPISITAMTANALQANRVQDVRDLSAVVPNLTVRPSGGGSQLPNYTLRGILTGGSAVGTDKGVALYIDGVYIQATAGSVFETADLERIEVLKGPQGTLFGRNATGGAVSFITRNPTGEFGVRQEFTYGNYDQIRSRTRVDLPQFGPLSLSATYLHKERRGDTRNLGASTRWDYGPATGGKIGVKTSPKYLGDENVEAVSAAAKLDLHPDLDLIYKFDYSQNDFTPEAAGVAYFPTGFLSGLYAAQSAATRTPVTLKRPKAVNNNFTTPGYSKNVGHNLTAKWQINDTVSVKNILARRTTRLYNTFQLDGLGGLLNTPAVPVSATAIVPPAWLPGGNPGQACLAPVPSTSCLQSVGKPFAYLTNNSFNNLKQWSNEFQVNINTDWFTITAGYLYFHMFQQTGGLNDVFNTNILTAFYGQGTSAQGTAFVIPQNPGFQPGNIKVNSNAVYVQPEFHLTDRLDLVLGGRITKDRKKGNEYLPNQPTNPALPRLISPIRYRSSHQNFLVGVNYRPVDGILTYAKYSTGYISGGQLATIPFQPETAKSWEAGIKADLLDRRLRTNLSVFDVKYKAIQYNTSGTISGVPAAFPFSVAIISSADAKAYGAEWENTFIPVDGLTLGANFGYLHFKFDQDTVFGGIGCQGPSCTGGFVLQSGAPGYREFARPKWTGNLSAQYETAPIIAGGHMMFRVDGNFQSKNSLTSDLTPGTGPTSQADPVLVKAATKPFAWIVNGRVALTDFDLGSTKATVAVWGRNILDNDDIIQFVGLGPVGSALYERARTYGVDLAVEF</sequence>
<comment type="similarity">
    <text evidence="11 12">Belongs to the TonB-dependent receptor family.</text>
</comment>
<evidence type="ECO:0000256" key="8">
    <source>
        <dbReference type="ARBA" id="ARBA00023077"/>
    </source>
</evidence>
<dbReference type="Gene3D" id="2.40.170.20">
    <property type="entry name" value="TonB-dependent receptor, beta-barrel domain"/>
    <property type="match status" value="2"/>
</dbReference>
<dbReference type="PANTHER" id="PTHR32552:SF81">
    <property type="entry name" value="TONB-DEPENDENT OUTER MEMBRANE RECEPTOR"/>
    <property type="match status" value="1"/>
</dbReference>
<keyword evidence="4" id="KW-0410">Iron transport</keyword>
<feature type="chain" id="PRO_5019129881" evidence="13">
    <location>
        <begin position="26"/>
        <end position="841"/>
    </location>
</feature>
<evidence type="ECO:0000313" key="16">
    <source>
        <dbReference type="EMBL" id="RVT93178.1"/>
    </source>
</evidence>
<keyword evidence="3 11" id="KW-1134">Transmembrane beta strand</keyword>
<dbReference type="Pfam" id="PF07715">
    <property type="entry name" value="Plug"/>
    <property type="match status" value="1"/>
</dbReference>
<name>A0A437M639_9SPHN</name>
<keyword evidence="13" id="KW-0732">Signal</keyword>
<feature type="signal peptide" evidence="13">
    <location>
        <begin position="1"/>
        <end position="25"/>
    </location>
</feature>
<evidence type="ECO:0000256" key="13">
    <source>
        <dbReference type="SAM" id="SignalP"/>
    </source>
</evidence>
<dbReference type="OrthoDB" id="7518525at2"/>
<evidence type="ECO:0000256" key="4">
    <source>
        <dbReference type="ARBA" id="ARBA00022496"/>
    </source>
</evidence>
<comment type="subcellular location">
    <subcellularLocation>
        <location evidence="1 11">Cell outer membrane</location>
        <topology evidence="1 11">Multi-pass membrane protein</topology>
    </subcellularLocation>
</comment>
<keyword evidence="6" id="KW-0408">Iron</keyword>
<evidence type="ECO:0000256" key="9">
    <source>
        <dbReference type="ARBA" id="ARBA00023136"/>
    </source>
</evidence>
<dbReference type="PROSITE" id="PS52016">
    <property type="entry name" value="TONB_DEPENDENT_REC_3"/>
    <property type="match status" value="1"/>
</dbReference>
<evidence type="ECO:0000256" key="3">
    <source>
        <dbReference type="ARBA" id="ARBA00022452"/>
    </source>
</evidence>
<evidence type="ECO:0000259" key="14">
    <source>
        <dbReference type="Pfam" id="PF00593"/>
    </source>
</evidence>
<keyword evidence="2 11" id="KW-0813">Transport</keyword>
<dbReference type="InterPro" id="IPR000531">
    <property type="entry name" value="Beta-barrel_TonB"/>
</dbReference>
<keyword evidence="16" id="KW-0675">Receptor</keyword>
<comment type="caution">
    <text evidence="16">The sequence shown here is derived from an EMBL/GenBank/DDBJ whole genome shotgun (WGS) entry which is preliminary data.</text>
</comment>
<gene>
    <name evidence="16" type="ORF">EOD43_04630</name>
</gene>
<dbReference type="InterPro" id="IPR012910">
    <property type="entry name" value="Plug_dom"/>
</dbReference>
<evidence type="ECO:0000256" key="1">
    <source>
        <dbReference type="ARBA" id="ARBA00004571"/>
    </source>
</evidence>
<protein>
    <submittedName>
        <fullName evidence="16">TonB-dependent receptor</fullName>
    </submittedName>
</protein>
<feature type="domain" description="TonB-dependent receptor-like beta-barrel" evidence="14">
    <location>
        <begin position="273"/>
        <end position="757"/>
    </location>
</feature>
<keyword evidence="17" id="KW-1185">Reference proteome</keyword>
<dbReference type="Pfam" id="PF00593">
    <property type="entry name" value="TonB_dep_Rec_b-barrel"/>
    <property type="match status" value="1"/>
</dbReference>
<dbReference type="SUPFAM" id="SSF56935">
    <property type="entry name" value="Porins"/>
    <property type="match status" value="1"/>
</dbReference>
<dbReference type="EMBL" id="SACN01000001">
    <property type="protein sequence ID" value="RVT93178.1"/>
    <property type="molecule type" value="Genomic_DNA"/>
</dbReference>
<dbReference type="GO" id="GO:0006826">
    <property type="term" value="P:iron ion transport"/>
    <property type="evidence" value="ECO:0007669"/>
    <property type="project" value="UniProtKB-KW"/>
</dbReference>
<dbReference type="AlphaFoldDB" id="A0A437M639"/>
<evidence type="ECO:0000256" key="11">
    <source>
        <dbReference type="PROSITE-ProRule" id="PRU01360"/>
    </source>
</evidence>
<dbReference type="PANTHER" id="PTHR32552">
    <property type="entry name" value="FERRICHROME IRON RECEPTOR-RELATED"/>
    <property type="match status" value="1"/>
</dbReference>
<evidence type="ECO:0000313" key="17">
    <source>
        <dbReference type="Proteomes" id="UP000282971"/>
    </source>
</evidence>
<keyword evidence="9 11" id="KW-0472">Membrane</keyword>
<dbReference type="RefSeq" id="WP_127741522.1">
    <property type="nucleotide sequence ID" value="NZ_SACN01000001.1"/>
</dbReference>
<evidence type="ECO:0000256" key="6">
    <source>
        <dbReference type="ARBA" id="ARBA00023004"/>
    </source>
</evidence>
<proteinExistence type="inferred from homology"/>
<keyword evidence="5 11" id="KW-0812">Transmembrane</keyword>
<evidence type="ECO:0000256" key="2">
    <source>
        <dbReference type="ARBA" id="ARBA00022448"/>
    </source>
</evidence>
<dbReference type="GO" id="GO:0009279">
    <property type="term" value="C:cell outer membrane"/>
    <property type="evidence" value="ECO:0007669"/>
    <property type="project" value="UniProtKB-SubCell"/>
</dbReference>
<evidence type="ECO:0000256" key="5">
    <source>
        <dbReference type="ARBA" id="ARBA00022692"/>
    </source>
</evidence>
<dbReference type="InterPro" id="IPR039426">
    <property type="entry name" value="TonB-dep_rcpt-like"/>
</dbReference>
<feature type="domain" description="TonB-dependent receptor plug" evidence="15">
    <location>
        <begin position="52"/>
        <end position="161"/>
    </location>
</feature>
<organism evidence="16 17">
    <name type="scientific">Sphingomonas crocodyli</name>
    <dbReference type="NCBI Taxonomy" id="1979270"/>
    <lineage>
        <taxon>Bacteria</taxon>
        <taxon>Pseudomonadati</taxon>
        <taxon>Pseudomonadota</taxon>
        <taxon>Alphaproteobacteria</taxon>
        <taxon>Sphingomonadales</taxon>
        <taxon>Sphingomonadaceae</taxon>
        <taxon>Sphingomonas</taxon>
    </lineage>
</organism>
<evidence type="ECO:0000256" key="10">
    <source>
        <dbReference type="ARBA" id="ARBA00023237"/>
    </source>
</evidence>
<evidence type="ECO:0000256" key="12">
    <source>
        <dbReference type="RuleBase" id="RU003357"/>
    </source>
</evidence>